<keyword evidence="9" id="KW-0472">Membrane</keyword>
<dbReference type="GeneID" id="88812116"/>
<evidence type="ECO:0000256" key="10">
    <source>
        <dbReference type="ARBA" id="ARBA00023225"/>
    </source>
</evidence>
<comment type="similarity">
    <text evidence="2">Belongs to the FliJ family.</text>
</comment>
<accession>A0ABX8G6G4</accession>
<evidence type="ECO:0000256" key="8">
    <source>
        <dbReference type="ARBA" id="ARBA00022927"/>
    </source>
</evidence>
<protein>
    <recommendedName>
        <fullName evidence="3">Flagellar FliJ protein</fullName>
    </recommendedName>
</protein>
<dbReference type="EMBL" id="CP075897">
    <property type="protein sequence ID" value="QWB29031.1"/>
    <property type="molecule type" value="Genomic_DNA"/>
</dbReference>
<name>A0ABX8G6G4_EXIAC</name>
<evidence type="ECO:0000256" key="2">
    <source>
        <dbReference type="ARBA" id="ARBA00010004"/>
    </source>
</evidence>
<evidence type="ECO:0000256" key="11">
    <source>
        <dbReference type="SAM" id="Coils"/>
    </source>
</evidence>
<dbReference type="Pfam" id="PF02050">
    <property type="entry name" value="FliJ"/>
    <property type="match status" value="1"/>
</dbReference>
<keyword evidence="12" id="KW-0966">Cell projection</keyword>
<keyword evidence="12" id="KW-0969">Cilium</keyword>
<proteinExistence type="inferred from homology"/>
<keyword evidence="11" id="KW-0175">Coiled coil</keyword>
<keyword evidence="8" id="KW-0653">Protein transport</keyword>
<dbReference type="InterPro" id="IPR012823">
    <property type="entry name" value="Flagell_FliJ"/>
</dbReference>
<gene>
    <name evidence="12" type="ORF">KKI46_10535</name>
</gene>
<keyword evidence="7" id="KW-1005">Bacterial flagellum biogenesis</keyword>
<keyword evidence="4" id="KW-0813">Transport</keyword>
<keyword evidence="10" id="KW-1006">Bacterial flagellum protein export</keyword>
<organism evidence="12 13">
    <name type="scientific">Exiguobacterium acetylicum</name>
    <name type="common">Brevibacterium acetylicum</name>
    <dbReference type="NCBI Taxonomy" id="41170"/>
    <lineage>
        <taxon>Bacteria</taxon>
        <taxon>Bacillati</taxon>
        <taxon>Bacillota</taxon>
        <taxon>Bacilli</taxon>
        <taxon>Bacillales</taxon>
        <taxon>Bacillales Family XII. Incertae Sedis</taxon>
        <taxon>Exiguobacterium</taxon>
    </lineage>
</organism>
<keyword evidence="5" id="KW-1003">Cell membrane</keyword>
<evidence type="ECO:0000256" key="4">
    <source>
        <dbReference type="ARBA" id="ARBA00022448"/>
    </source>
</evidence>
<keyword evidence="13" id="KW-1185">Reference proteome</keyword>
<keyword evidence="12" id="KW-0282">Flagellum</keyword>
<evidence type="ECO:0000256" key="9">
    <source>
        <dbReference type="ARBA" id="ARBA00023136"/>
    </source>
</evidence>
<dbReference type="RefSeq" id="WP_029342072.1">
    <property type="nucleotide sequence ID" value="NZ_CP075897.1"/>
</dbReference>
<comment type="subcellular location">
    <subcellularLocation>
        <location evidence="1">Cell membrane</location>
        <topology evidence="1">Peripheral membrane protein</topology>
        <orientation evidence="1">Cytoplasmic side</orientation>
    </subcellularLocation>
</comment>
<keyword evidence="6" id="KW-0145">Chemotaxis</keyword>
<dbReference type="InterPro" id="IPR053716">
    <property type="entry name" value="Flag_assembly_chemotaxis_eff"/>
</dbReference>
<reference evidence="12 13" key="1">
    <citation type="submission" date="2021-05" db="EMBL/GenBank/DDBJ databases">
        <title>Biocontrol using Exiguobacterium acetylicum SI17 against litchi downy blight caused by Peronophythora litchii.</title>
        <authorList>
            <person name="Zheng L."/>
        </authorList>
    </citation>
    <scope>NUCLEOTIDE SEQUENCE [LARGE SCALE GENOMIC DNA]</scope>
    <source>
        <strain evidence="12 13">SI17</strain>
    </source>
</reference>
<evidence type="ECO:0000256" key="1">
    <source>
        <dbReference type="ARBA" id="ARBA00004413"/>
    </source>
</evidence>
<dbReference type="Proteomes" id="UP000679498">
    <property type="component" value="Chromosome"/>
</dbReference>
<evidence type="ECO:0000256" key="7">
    <source>
        <dbReference type="ARBA" id="ARBA00022795"/>
    </source>
</evidence>
<dbReference type="Gene3D" id="1.10.287.1700">
    <property type="match status" value="1"/>
</dbReference>
<evidence type="ECO:0000313" key="12">
    <source>
        <dbReference type="EMBL" id="QWB29031.1"/>
    </source>
</evidence>
<evidence type="ECO:0000256" key="6">
    <source>
        <dbReference type="ARBA" id="ARBA00022500"/>
    </source>
</evidence>
<feature type="coiled-coil region" evidence="11">
    <location>
        <begin position="83"/>
        <end position="113"/>
    </location>
</feature>
<evidence type="ECO:0000256" key="3">
    <source>
        <dbReference type="ARBA" id="ARBA00020392"/>
    </source>
</evidence>
<evidence type="ECO:0000256" key="5">
    <source>
        <dbReference type="ARBA" id="ARBA00022475"/>
    </source>
</evidence>
<sequence length="144" mass="17267">MKTIYERIIPLAEAEKDRVAKELSLHKKQYEIEVEKLYHLLVRYESFLKAQDEIGIVELTSSQYRERARDVVKQEIERQQLYVTQSKNRYERAQEALERALIEEKKFSRLQENHTVETKRIEALTEQNQLDELALLQFGRGRMI</sequence>
<evidence type="ECO:0000313" key="13">
    <source>
        <dbReference type="Proteomes" id="UP000679498"/>
    </source>
</evidence>